<evidence type="ECO:0000256" key="1">
    <source>
        <dbReference type="ARBA" id="ARBA00004141"/>
    </source>
</evidence>
<comment type="subcellular location">
    <subcellularLocation>
        <location evidence="1">Membrane</location>
        <topology evidence="1">Multi-pass membrane protein</topology>
    </subcellularLocation>
</comment>
<feature type="transmembrane region" description="Helical" evidence="5">
    <location>
        <begin position="193"/>
        <end position="212"/>
    </location>
</feature>
<dbReference type="Proteomes" id="UP000234639">
    <property type="component" value="Unassembled WGS sequence"/>
</dbReference>
<dbReference type="PANTHER" id="PTHR10361">
    <property type="entry name" value="SODIUM-BILE ACID COTRANSPORTER"/>
    <property type="match status" value="1"/>
</dbReference>
<dbReference type="InterPro" id="IPR002657">
    <property type="entry name" value="BilAc:Na_symport/Acr3"/>
</dbReference>
<feature type="transmembrane region" description="Helical" evidence="5">
    <location>
        <begin position="69"/>
        <end position="88"/>
    </location>
</feature>
<evidence type="ECO:0000256" key="2">
    <source>
        <dbReference type="ARBA" id="ARBA00022692"/>
    </source>
</evidence>
<feature type="transmembrane region" description="Helical" evidence="5">
    <location>
        <begin position="94"/>
        <end position="113"/>
    </location>
</feature>
<feature type="transmembrane region" description="Helical" evidence="5">
    <location>
        <begin position="7"/>
        <end position="27"/>
    </location>
</feature>
<reference evidence="6 7" key="1">
    <citation type="submission" date="2017-12" db="EMBL/GenBank/DDBJ databases">
        <title>Phylogenetic diversity of female urinary microbiome.</title>
        <authorList>
            <person name="Thomas-White K."/>
            <person name="Wolfe A.J."/>
        </authorList>
    </citation>
    <scope>NUCLEOTIDE SEQUENCE [LARGE SCALE GENOMIC DNA]</scope>
    <source>
        <strain evidence="6 7">UMB0112</strain>
    </source>
</reference>
<evidence type="ECO:0000256" key="4">
    <source>
        <dbReference type="ARBA" id="ARBA00023136"/>
    </source>
</evidence>
<dbReference type="AlphaFoldDB" id="A0A2I1NAP1"/>
<dbReference type="EMBL" id="PKHU01000003">
    <property type="protein sequence ID" value="PKZ29453.1"/>
    <property type="molecule type" value="Genomic_DNA"/>
</dbReference>
<evidence type="ECO:0000256" key="3">
    <source>
        <dbReference type="ARBA" id="ARBA00022989"/>
    </source>
</evidence>
<organism evidence="6 7">
    <name type="scientific">Campylobacter ureolyticus</name>
    <dbReference type="NCBI Taxonomy" id="827"/>
    <lineage>
        <taxon>Bacteria</taxon>
        <taxon>Pseudomonadati</taxon>
        <taxon>Campylobacterota</taxon>
        <taxon>Epsilonproteobacteria</taxon>
        <taxon>Campylobacterales</taxon>
        <taxon>Campylobacteraceae</taxon>
        <taxon>Campylobacter</taxon>
    </lineage>
</organism>
<dbReference type="RefSeq" id="WP_101637031.1">
    <property type="nucleotide sequence ID" value="NZ_PKHU01000003.1"/>
</dbReference>
<dbReference type="InterPro" id="IPR004710">
    <property type="entry name" value="Bilac:Na_transpt"/>
</dbReference>
<feature type="transmembrane region" description="Helical" evidence="5">
    <location>
        <begin position="159"/>
        <end position="181"/>
    </location>
</feature>
<name>A0A2I1NAP1_9BACT</name>
<sequence>MLKNISLLISKQLAILVVLATLFSLYYPQVGSNLVKTSWVVYILGIIMFGMGLNVKASDFKELFIRPKFVLIGIGAQFIIMPLIAYILVKGFNLPLGLAIGVVLVGTCPGGTSSNVITYLSKGDVALSVGITSCTTLLAPFMTPILTKLLIGQSIDVNVIAMFLSVVKVVIVPIVLGILAHRFLPKIAGLLKDVLPMISTLGIVAIVMAVVSVSAEKIIANLGIIVLIIVCHNLFGYLFGFLVGKSVTKDMTKVKALSVEVGMQNSGLATSLALTHFATQPLAAVPGALFSVWHNISGGILASIYARIK</sequence>
<dbReference type="GO" id="GO:0016020">
    <property type="term" value="C:membrane"/>
    <property type="evidence" value="ECO:0007669"/>
    <property type="project" value="UniProtKB-SubCell"/>
</dbReference>
<protein>
    <submittedName>
        <fullName evidence="6">Sodium transporter</fullName>
    </submittedName>
</protein>
<evidence type="ECO:0000313" key="6">
    <source>
        <dbReference type="EMBL" id="PKZ29453.1"/>
    </source>
</evidence>
<evidence type="ECO:0000313" key="7">
    <source>
        <dbReference type="Proteomes" id="UP000234639"/>
    </source>
</evidence>
<dbReference type="Gene3D" id="1.20.1530.20">
    <property type="match status" value="1"/>
</dbReference>
<proteinExistence type="predicted"/>
<feature type="transmembrane region" description="Helical" evidence="5">
    <location>
        <begin position="125"/>
        <end position="147"/>
    </location>
</feature>
<dbReference type="PANTHER" id="PTHR10361:SF28">
    <property type="entry name" value="P3 PROTEIN-RELATED"/>
    <property type="match status" value="1"/>
</dbReference>
<keyword evidence="3 5" id="KW-1133">Transmembrane helix</keyword>
<comment type="caution">
    <text evidence="6">The sequence shown here is derived from an EMBL/GenBank/DDBJ whole genome shotgun (WGS) entry which is preliminary data.</text>
</comment>
<evidence type="ECO:0000256" key="5">
    <source>
        <dbReference type="SAM" id="Phobius"/>
    </source>
</evidence>
<keyword evidence="2 5" id="KW-0812">Transmembrane</keyword>
<dbReference type="InterPro" id="IPR038770">
    <property type="entry name" value="Na+/solute_symporter_sf"/>
</dbReference>
<keyword evidence="4 5" id="KW-0472">Membrane</keyword>
<gene>
    <name evidence="6" type="ORF">CYJ41_03620</name>
</gene>
<dbReference type="Pfam" id="PF01758">
    <property type="entry name" value="SBF"/>
    <property type="match status" value="1"/>
</dbReference>
<feature type="transmembrane region" description="Helical" evidence="5">
    <location>
        <begin position="39"/>
        <end position="57"/>
    </location>
</feature>
<feature type="transmembrane region" description="Helical" evidence="5">
    <location>
        <begin position="218"/>
        <end position="243"/>
    </location>
</feature>
<accession>A0A2I1NAP1</accession>